<dbReference type="Proteomes" id="UP000635565">
    <property type="component" value="Unassembled WGS sequence"/>
</dbReference>
<dbReference type="Gene3D" id="3.40.50.1820">
    <property type="entry name" value="alpha/beta hydrolase"/>
    <property type="match status" value="1"/>
</dbReference>
<dbReference type="InterPro" id="IPR050266">
    <property type="entry name" value="AB_hydrolase_sf"/>
</dbReference>
<reference evidence="2 3" key="1">
    <citation type="journal article" date="2021" name="Int. J. Syst. Evol. Microbiol.">
        <title>Reticulibacter mediterranei gen. nov., sp. nov., within the new family Reticulibacteraceae fam. nov., and Ktedonospora formicarum gen. nov., sp. nov., Ktedonobacter robiniae sp. nov., Dictyobacter formicarum sp. nov. and Dictyobacter arantiisoli sp. nov., belonging to the class Ktedonobacteria.</title>
        <authorList>
            <person name="Yabe S."/>
            <person name="Zheng Y."/>
            <person name="Wang C.M."/>
            <person name="Sakai Y."/>
            <person name="Abe K."/>
            <person name="Yokota A."/>
            <person name="Donadio S."/>
            <person name="Cavaletti L."/>
            <person name="Monciardini P."/>
        </authorList>
    </citation>
    <scope>NUCLEOTIDE SEQUENCE [LARGE SCALE GENOMIC DNA]</scope>
    <source>
        <strain evidence="2 3">SOSP1-9</strain>
    </source>
</reference>
<accession>A0ABQ3VGK4</accession>
<dbReference type="InterPro" id="IPR029058">
    <property type="entry name" value="AB_hydrolase_fold"/>
</dbReference>
<dbReference type="EMBL" id="BNJJ01000007">
    <property type="protein sequence ID" value="GHO84834.1"/>
    <property type="molecule type" value="Genomic_DNA"/>
</dbReference>
<evidence type="ECO:0000313" key="2">
    <source>
        <dbReference type="EMBL" id="GHO84834.1"/>
    </source>
</evidence>
<dbReference type="InterPro" id="IPR000073">
    <property type="entry name" value="AB_hydrolase_1"/>
</dbReference>
<dbReference type="GO" id="GO:0016787">
    <property type="term" value="F:hydrolase activity"/>
    <property type="evidence" value="ECO:0007669"/>
    <property type="project" value="UniProtKB-KW"/>
</dbReference>
<feature type="domain" description="AB hydrolase-1" evidence="1">
    <location>
        <begin position="20"/>
        <end position="252"/>
    </location>
</feature>
<comment type="caution">
    <text evidence="2">The sequence shown here is derived from an EMBL/GenBank/DDBJ whole genome shotgun (WGS) entry which is preliminary data.</text>
</comment>
<keyword evidence="3" id="KW-1185">Reference proteome</keyword>
<dbReference type="PANTHER" id="PTHR43798:SF6">
    <property type="entry name" value="HYDROLASE, PUTATIVE (AFU_ORTHOLOGUE AFUA_4G13070)-RELATED"/>
    <property type="match status" value="1"/>
</dbReference>
<evidence type="ECO:0000313" key="3">
    <source>
        <dbReference type="Proteomes" id="UP000635565"/>
    </source>
</evidence>
<evidence type="ECO:0000259" key="1">
    <source>
        <dbReference type="Pfam" id="PF00561"/>
    </source>
</evidence>
<dbReference type="PRINTS" id="PR00111">
    <property type="entry name" value="ABHYDROLASE"/>
</dbReference>
<keyword evidence="2" id="KW-0378">Hydrolase</keyword>
<proteinExistence type="predicted"/>
<gene>
    <name evidence="2" type="ORF">KSZ_28400</name>
</gene>
<dbReference type="PANTHER" id="PTHR43798">
    <property type="entry name" value="MONOACYLGLYCEROL LIPASE"/>
    <property type="match status" value="1"/>
</dbReference>
<name>A0ABQ3VGK4_9CHLR</name>
<sequence>MECMVRDVPVYYEVYGEGFPVILIHGYTPDHRLMTGCMEPLFANRSGWQRIYLDLPGMGRTPGVERINSTDDMLDLVLDFIDQVIPGQRFLLVGESYGGYLSRGVVLRKSEQVDGLALICPAVIADPARRELPPHTVLVEDPQLLASLDPTEAEEFSAMAVVQNKYNWERFRDEILPGLKIADSAFLQKIRQNYSYTFNVDQLPQPFTRPALIFTGRQDDSVGYQDAWRLLESYPHASFAVLDRAGHNAQIEQNQLFDALMSEWLDRVQESLATSSLR</sequence>
<dbReference type="Pfam" id="PF00561">
    <property type="entry name" value="Abhydrolase_1"/>
    <property type="match status" value="1"/>
</dbReference>
<dbReference type="SUPFAM" id="SSF53474">
    <property type="entry name" value="alpha/beta-Hydrolases"/>
    <property type="match status" value="1"/>
</dbReference>
<protein>
    <submittedName>
        <fullName evidence="2">2-hydroxy-6-oxo-6-phenylhexa-2,4-dienoate hydrolase</fullName>
    </submittedName>
</protein>
<dbReference type="RefSeq" id="WP_201362463.1">
    <property type="nucleotide sequence ID" value="NZ_BNJJ01000007.1"/>
</dbReference>
<organism evidence="2 3">
    <name type="scientific">Dictyobacter formicarum</name>
    <dbReference type="NCBI Taxonomy" id="2778368"/>
    <lineage>
        <taxon>Bacteria</taxon>
        <taxon>Bacillati</taxon>
        <taxon>Chloroflexota</taxon>
        <taxon>Ktedonobacteria</taxon>
        <taxon>Ktedonobacterales</taxon>
        <taxon>Dictyobacteraceae</taxon>
        <taxon>Dictyobacter</taxon>
    </lineage>
</organism>